<feature type="compositionally biased region" description="Polar residues" evidence="1">
    <location>
        <begin position="139"/>
        <end position="151"/>
    </location>
</feature>
<protein>
    <submittedName>
        <fullName evidence="2">Uncharacterized protein</fullName>
    </submittedName>
</protein>
<name>A0A948TFD8_9GAMM</name>
<dbReference type="Proteomes" id="UP000733611">
    <property type="component" value="Unassembled WGS sequence"/>
</dbReference>
<organism evidence="2 3">
    <name type="scientific">Candidatus Anaerobiospirillum pullicola</name>
    <dbReference type="NCBI Taxonomy" id="2838451"/>
    <lineage>
        <taxon>Bacteria</taxon>
        <taxon>Pseudomonadati</taxon>
        <taxon>Pseudomonadota</taxon>
        <taxon>Gammaproteobacteria</taxon>
        <taxon>Aeromonadales</taxon>
        <taxon>Succinivibrionaceae</taxon>
        <taxon>Anaerobiospirillum</taxon>
    </lineage>
</organism>
<evidence type="ECO:0000313" key="2">
    <source>
        <dbReference type="EMBL" id="MBU3843752.1"/>
    </source>
</evidence>
<evidence type="ECO:0000256" key="1">
    <source>
        <dbReference type="SAM" id="MobiDB-lite"/>
    </source>
</evidence>
<feature type="region of interest" description="Disordered" evidence="1">
    <location>
        <begin position="131"/>
        <end position="185"/>
    </location>
</feature>
<accession>A0A948TFD8</accession>
<dbReference type="AlphaFoldDB" id="A0A948TFD8"/>
<reference evidence="2" key="2">
    <citation type="submission" date="2021-04" db="EMBL/GenBank/DDBJ databases">
        <authorList>
            <person name="Gilroy R."/>
        </authorList>
    </citation>
    <scope>NUCLEOTIDE SEQUENCE</scope>
    <source>
        <strain evidence="2">378</strain>
    </source>
</reference>
<proteinExistence type="predicted"/>
<evidence type="ECO:0000313" key="3">
    <source>
        <dbReference type="Proteomes" id="UP000733611"/>
    </source>
</evidence>
<reference evidence="2" key="1">
    <citation type="journal article" date="2021" name="PeerJ">
        <title>Extensive microbial diversity within the chicken gut microbiome revealed by metagenomics and culture.</title>
        <authorList>
            <person name="Gilroy R."/>
            <person name="Ravi A."/>
            <person name="Getino M."/>
            <person name="Pursley I."/>
            <person name="Horton D.L."/>
            <person name="Alikhan N.F."/>
            <person name="Baker D."/>
            <person name="Gharbi K."/>
            <person name="Hall N."/>
            <person name="Watson M."/>
            <person name="Adriaenssens E.M."/>
            <person name="Foster-Nyarko E."/>
            <person name="Jarju S."/>
            <person name="Secka A."/>
            <person name="Antonio M."/>
            <person name="Oren A."/>
            <person name="Chaudhuri R.R."/>
            <person name="La Ragione R."/>
            <person name="Hildebrand F."/>
            <person name="Pallen M.J."/>
        </authorList>
    </citation>
    <scope>NUCLEOTIDE SEQUENCE</scope>
    <source>
        <strain evidence="2">378</strain>
    </source>
</reference>
<comment type="caution">
    <text evidence="2">The sequence shown here is derived from an EMBL/GenBank/DDBJ whole genome shotgun (WGS) entry which is preliminary data.</text>
</comment>
<gene>
    <name evidence="2" type="ORF">H9847_02615</name>
</gene>
<dbReference type="EMBL" id="JAHLFE010000046">
    <property type="protein sequence ID" value="MBU3843752.1"/>
    <property type="molecule type" value="Genomic_DNA"/>
</dbReference>
<sequence>MAMLTVRPHKGASLTSKPPRWQLYVRAFAMALCGSVVALSLSACSSSAESDMAASSTTEAQANGPHYGIDQLQSNLYQQMVAEQNGQPSWTEANEDVYRQALDNTDLVYDETTASFINVEGAPATENVFRGRSQVLDPDQTSVERSPQSSEQGKRNAANPTGSDVSGAGGATTSTADSEKHGGDGLRKSFDLKEVMALAHRAQEKLVDVGYVSRWQRLEEGDHFPAPEPYNTSSIKQNKAWWQLGTGPRRTERNFYDYDPFYYRPWYVREYVHPLPYNRYQRGPRGGVYFHYTLQPR</sequence>